<reference evidence="1" key="3">
    <citation type="submission" date="2021-02" db="EMBL/GenBank/DDBJ databases">
        <title>Infant gut strain persistence is associated with maternal origin, phylogeny, and functional potential including surface adhesion and iron acquisition.</title>
        <authorList>
            <person name="Lou Y.C."/>
        </authorList>
    </citation>
    <scope>NUCLEOTIDE SEQUENCE</scope>
    <source>
        <strain evidence="1">L3_108_031G1_dasL3_108_031G1_concoct_20</strain>
    </source>
</reference>
<dbReference type="Proteomes" id="UP000778864">
    <property type="component" value="Unassembled WGS sequence"/>
</dbReference>
<dbReference type="EMBL" id="JAGZMU010000001">
    <property type="protein sequence ID" value="MBS4892328.1"/>
    <property type="molecule type" value="Genomic_DNA"/>
</dbReference>
<reference evidence="3" key="4">
    <citation type="submission" date="2023-08" db="EMBL/GenBank/DDBJ databases">
        <title>Veillonella_parvula_DSM 2007_complete_genome_hifiasm_Zymo_Research_D6332.</title>
        <authorList>
            <person name="Damerum A."/>
        </authorList>
    </citation>
    <scope>NUCLEOTIDE SEQUENCE</scope>
    <source>
        <strain evidence="3">DSM 2007</strain>
    </source>
</reference>
<reference evidence="2" key="2">
    <citation type="submission" date="2017-12" db="EMBL/GenBank/DDBJ databases">
        <authorList>
            <person name="Thomas-White K."/>
            <person name="Wolfe A.J."/>
        </authorList>
    </citation>
    <scope>NUCLEOTIDE SEQUENCE</scope>
    <source>
        <strain evidence="2">UMB0138</strain>
    </source>
</reference>
<reference evidence="2 4" key="5">
    <citation type="submission" date="2024-04" db="EMBL/GenBank/DDBJ databases">
        <title>Na.</title>
        <authorList>
            <person name="Choi B."/>
        </authorList>
    </citation>
    <scope>NUCLEOTIDE SEQUENCE [LARGE SCALE GENOMIC DNA]</scope>
    <source>
        <strain evidence="2 4">UMB0138</strain>
    </source>
</reference>
<dbReference type="RefSeq" id="WP_004696238.1">
    <property type="nucleotide sequence ID" value="NZ_AP031417.1"/>
</dbReference>
<evidence type="ECO:0000313" key="5">
    <source>
        <dbReference type="Proteomes" id="UP000778864"/>
    </source>
</evidence>
<protein>
    <submittedName>
        <fullName evidence="1">Uncharacterized protein</fullName>
    </submittedName>
</protein>
<reference evidence="4" key="1">
    <citation type="submission" date="2017-12" db="EMBL/GenBank/DDBJ databases">
        <title>Phylogenetic diversity of female urinary microbiome.</title>
        <authorList>
            <person name="Thomas-White K."/>
            <person name="Wolfe A.J."/>
        </authorList>
    </citation>
    <scope>NUCLEOTIDE SEQUENCE [LARGE SCALE GENOMIC DNA]</scope>
    <source>
        <strain evidence="4">UMB0138</strain>
    </source>
</reference>
<proteinExistence type="predicted"/>
<evidence type="ECO:0000313" key="4">
    <source>
        <dbReference type="Proteomes" id="UP000234197"/>
    </source>
</evidence>
<evidence type="ECO:0000313" key="3">
    <source>
        <dbReference type="EMBL" id="WMS20398.1"/>
    </source>
</evidence>
<dbReference type="EMBL" id="CP133463">
    <property type="protein sequence ID" value="WMS20398.1"/>
    <property type="molecule type" value="Genomic_DNA"/>
</dbReference>
<dbReference type="STRING" id="29466.GCA_002005185_01767"/>
<dbReference type="EMBL" id="PKMC02000004">
    <property type="protein sequence ID" value="MEO9177567.1"/>
    <property type="molecule type" value="Genomic_DNA"/>
</dbReference>
<dbReference type="Proteomes" id="UP001228955">
    <property type="component" value="Chromosome"/>
</dbReference>
<sequence>MDSLRSFMDEMLNDQGRKEGFISDLLGNLKNQPIPTLEQAQTGYTTMSNLHGIFYDYDKSEVTITYKVVPDMYQPYTLSFIQFEAVLEGLLTLRRNQKWQMQHNK</sequence>
<name>A0A134BTN6_VEIPA</name>
<dbReference type="Proteomes" id="UP000234197">
    <property type="component" value="Unassembled WGS sequence"/>
</dbReference>
<organism evidence="1 5">
    <name type="scientific">Veillonella parvula</name>
    <name type="common">Staphylococcus parvulus</name>
    <dbReference type="NCBI Taxonomy" id="29466"/>
    <lineage>
        <taxon>Bacteria</taxon>
        <taxon>Bacillati</taxon>
        <taxon>Bacillota</taxon>
        <taxon>Negativicutes</taxon>
        <taxon>Veillonellales</taxon>
        <taxon>Veillonellaceae</taxon>
        <taxon>Veillonella</taxon>
    </lineage>
</organism>
<evidence type="ECO:0000313" key="2">
    <source>
        <dbReference type="EMBL" id="MEO9177567.1"/>
    </source>
</evidence>
<accession>A0A134BTN6</accession>
<keyword evidence="4" id="KW-1185">Reference proteome</keyword>
<dbReference type="AlphaFoldDB" id="A0A134BTN6"/>
<evidence type="ECO:0000313" key="1">
    <source>
        <dbReference type="EMBL" id="MBS4892328.1"/>
    </source>
</evidence>
<gene>
    <name evidence="2" type="ORF">CYJ21_001215</name>
    <name evidence="1" type="ORF">KHZ90_00950</name>
    <name evidence="3" type="ORF">RDV51_03415</name>
</gene>